<dbReference type="InterPro" id="IPR036875">
    <property type="entry name" value="Znf_CCHC_sf"/>
</dbReference>
<dbReference type="EMBL" id="JACGWN010000009">
    <property type="protein sequence ID" value="KAL0433801.1"/>
    <property type="molecule type" value="Genomic_DNA"/>
</dbReference>
<dbReference type="Pfam" id="PF14392">
    <property type="entry name" value="zf-CCHC_4"/>
    <property type="match status" value="1"/>
</dbReference>
<keyword evidence="1" id="KW-0863">Zinc-finger</keyword>
<dbReference type="InterPro" id="IPR025836">
    <property type="entry name" value="Zn_knuckle_CX2CX4HX4C"/>
</dbReference>
<dbReference type="PROSITE" id="PS50158">
    <property type="entry name" value="ZF_CCHC"/>
    <property type="match status" value="1"/>
</dbReference>
<evidence type="ECO:0000256" key="1">
    <source>
        <dbReference type="PROSITE-ProRule" id="PRU00047"/>
    </source>
</evidence>
<keyword evidence="1" id="KW-0862">Zinc</keyword>
<comment type="caution">
    <text evidence="3">The sequence shown here is derived from an EMBL/GenBank/DDBJ whole genome shotgun (WGS) entry which is preliminary data.</text>
</comment>
<proteinExistence type="predicted"/>
<accession>A0AAW2VZE9</accession>
<dbReference type="GO" id="GO:0008270">
    <property type="term" value="F:zinc ion binding"/>
    <property type="evidence" value="ECO:0007669"/>
    <property type="project" value="UniProtKB-KW"/>
</dbReference>
<reference evidence="3" key="2">
    <citation type="journal article" date="2024" name="Plant">
        <title>Genomic evolution and insights into agronomic trait innovations of Sesamum species.</title>
        <authorList>
            <person name="Miao H."/>
            <person name="Wang L."/>
            <person name="Qu L."/>
            <person name="Liu H."/>
            <person name="Sun Y."/>
            <person name="Le M."/>
            <person name="Wang Q."/>
            <person name="Wei S."/>
            <person name="Zheng Y."/>
            <person name="Lin W."/>
            <person name="Duan Y."/>
            <person name="Cao H."/>
            <person name="Xiong S."/>
            <person name="Wang X."/>
            <person name="Wei L."/>
            <person name="Li C."/>
            <person name="Ma Q."/>
            <person name="Ju M."/>
            <person name="Zhao R."/>
            <person name="Li G."/>
            <person name="Mu C."/>
            <person name="Tian Q."/>
            <person name="Mei H."/>
            <person name="Zhang T."/>
            <person name="Gao T."/>
            <person name="Zhang H."/>
        </authorList>
    </citation>
    <scope>NUCLEOTIDE SEQUENCE</scope>
    <source>
        <strain evidence="3">KEN1</strain>
    </source>
</reference>
<dbReference type="SUPFAM" id="SSF57756">
    <property type="entry name" value="Retrovirus zinc finger-like domains"/>
    <property type="match status" value="1"/>
</dbReference>
<keyword evidence="1" id="KW-0479">Metal-binding</keyword>
<name>A0AAW2VZE9_9LAMI</name>
<reference evidence="3" key="1">
    <citation type="submission" date="2020-06" db="EMBL/GenBank/DDBJ databases">
        <authorList>
            <person name="Li T."/>
            <person name="Hu X."/>
            <person name="Zhang T."/>
            <person name="Song X."/>
            <person name="Zhang H."/>
            <person name="Dai N."/>
            <person name="Sheng W."/>
            <person name="Hou X."/>
            <person name="Wei L."/>
        </authorList>
    </citation>
    <scope>NUCLEOTIDE SEQUENCE</scope>
    <source>
        <strain evidence="3">KEN1</strain>
        <tissue evidence="3">Leaf</tissue>
    </source>
</reference>
<dbReference type="InterPro" id="IPR001878">
    <property type="entry name" value="Znf_CCHC"/>
</dbReference>
<dbReference type="PANTHER" id="PTHR31286:SF167">
    <property type="entry name" value="OS09G0268800 PROTEIN"/>
    <property type="match status" value="1"/>
</dbReference>
<dbReference type="AlphaFoldDB" id="A0AAW2VZE9"/>
<dbReference type="PANTHER" id="PTHR31286">
    <property type="entry name" value="GLYCINE-RICH CELL WALL STRUCTURAL PROTEIN 1.8-LIKE"/>
    <property type="match status" value="1"/>
</dbReference>
<protein>
    <recommendedName>
        <fullName evidence="2">CCHC-type domain-containing protein</fullName>
    </recommendedName>
</protein>
<dbReference type="GO" id="GO:0003676">
    <property type="term" value="F:nucleic acid binding"/>
    <property type="evidence" value="ECO:0007669"/>
    <property type="project" value="InterPro"/>
</dbReference>
<dbReference type="InterPro" id="IPR040256">
    <property type="entry name" value="At4g02000-like"/>
</dbReference>
<organism evidence="3">
    <name type="scientific">Sesamum latifolium</name>
    <dbReference type="NCBI Taxonomy" id="2727402"/>
    <lineage>
        <taxon>Eukaryota</taxon>
        <taxon>Viridiplantae</taxon>
        <taxon>Streptophyta</taxon>
        <taxon>Embryophyta</taxon>
        <taxon>Tracheophyta</taxon>
        <taxon>Spermatophyta</taxon>
        <taxon>Magnoliopsida</taxon>
        <taxon>eudicotyledons</taxon>
        <taxon>Gunneridae</taxon>
        <taxon>Pentapetalae</taxon>
        <taxon>asterids</taxon>
        <taxon>lamiids</taxon>
        <taxon>Lamiales</taxon>
        <taxon>Pedaliaceae</taxon>
        <taxon>Sesamum</taxon>
    </lineage>
</organism>
<sequence length="314" mass="35403">MEGCPWTFERHLLVLRPVESEDNPQTVELNWCPFYVHIHGLPLRQRTAAIAEIIGSRVSRVIKSASNSHQPWRSEMPIRVELDIGKPLLRFLQVSSVFGDQSTISFSYERLLLFCYICGMIGHIARQCEKQYEEGYVDVEEEKQYGPWLCAAVNRGSPRRISSDGRQVVRPLIDTLSELLQAKQGGESGCGVTTSEYPVATNSNVFRESRRDESRIRIMTKRVCVTEDVTEYSGGQQEWGSNSRVMHKDKKVVEVETSPDGSPDHQMTQSPPLMIQLVRPTSGLIPTSDLKIQPMMILPPQPNSQSTTDAQPTS</sequence>
<evidence type="ECO:0000259" key="2">
    <source>
        <dbReference type="PROSITE" id="PS50158"/>
    </source>
</evidence>
<gene>
    <name evidence="3" type="ORF">Slati_2714400</name>
</gene>
<feature type="domain" description="CCHC-type" evidence="2">
    <location>
        <begin position="115"/>
        <end position="130"/>
    </location>
</feature>
<evidence type="ECO:0000313" key="3">
    <source>
        <dbReference type="EMBL" id="KAL0433801.1"/>
    </source>
</evidence>